<feature type="domain" description="VWFD" evidence="4">
    <location>
        <begin position="1633"/>
        <end position="1808"/>
    </location>
</feature>
<dbReference type="InterPro" id="IPR001007">
    <property type="entry name" value="VWF_dom"/>
</dbReference>
<name>A0A151MJJ1_ALLMI</name>
<sequence>MHYTMGNPRARLPLWPGLALLWGILTLAVFVGSSPVRPSPLGRDFVVAFMQNGLHQTLNSDFKLFITGHSPATAITISMKSPGLRIAAQVQLAQTIHVKIPPQAEMVGSKLFENALVVRADGDISMFAVNEKPDSVDATVIYPVSSLGTEYYVVTPTVGTDRYGEFVIVAWDEPTSVDIHLKGAVTFEGRMHPRSSTLTLRLQAFQAAQLQSPVDISGTRIVAQKPVAVYSGHTCVTRYIHCDHVAEQLLPVSSWGTRFIVPPLPFETQSDIVYISTSQKTLVESQHGGLRSHRGLPGGRATLYGIQASTALSLSANAGIQVTFFCDGGVKGSVAYDPFFMAIPDISSYCQSYHIFGQENFENYALFMVRTVETAGLMLDKRPLRNLPWKPVPGTEYSWADYNLGRKFSIHNVEHATSPFGLLSVGIANQKAYGAPAICATDPCQSLKCREKETCRLQNGKAVCIHNYMGTCLGSLSRQYHTFDGLTLDLPDGCTYTVAKYCGKDTTLVPFAIQEKNGKNHNGSTLGLSQIYVHGHKISIDKGARGVVRVNDQVILLPATMEGGKLQLSQGDGRIVLRADFGLQVTYDGDWAMIATVPSSYFGSTCGLCGNFNGDVEDDAAYANDTRASSGGAWMGSWKVEDGDPACEECQGLCELCQPTQRQLFGDEEHCGLLQLPEGPFRDCHTATDPTGPFDTCLTKLCLAGGEQQMLCQELEKYAATCRHHGATIGDWRTLSGCVPALSCPKNSHYEACGTACPATCSDPAAASSCQKPCENSCQCDPGYVLHARHCIPEESCGCSHDGHHYKPREEFWADKNCRTRCRCDPVLGSVTCKESSCKAHEKCTMVNGVQSCKANTFSTCIGTGDPHYTTFDGRRYDFQGSCIYQFASLCSQDPALVPFTVMVENNHRGNRAVSFTKTVTLEVYGITFTLSQEHPRKMKVDGVFVELPFSHQDKLKAYISGVHGFIKTDFDMRVSFDWYSYARVILPTTYANAVCGLCGNANGNPDDDFTMKNGSQASDEVQFANSWQVGEVPGCLAGCTGDCSVCTEAEKMPYKGDTYCGVLTRKDGPFQACHGVLDPAPFFEDCVFDTCLYKGHRDTLCGIIGAYVTACQTQGIQIRQWRSTTFCSPVCPRHAHYEVCGPSCPSTCRDPSAPTTCDEPCSEGCFCDAGYVLSGDQCVPADKCGCVHQNRYYSRGQTFYTDTSCRERCQCQANGVVTCQLATCGSGEECRVDNGILGCHPVAYGKLVLSGDTHYVSFDGWAFDIQGSCAYMLAKVCGKQPHLANFSVVVENDQAGPGARTLIRTVVVSAYGYTITMERGRHWKASVNGELHTLPLALNDRKLWASQEGNNIIIQAASGLRVLYDTSSYVLVTVPSTYQGHMCGLGGNFNGDESDDFLLPNGKMAKNMANFVASWKVPTDGATCSDGCGDQCPVCDETKMAPYRAETSCGVIRATSGPFASCHLLVTPDNYYSHCLQDMCAADGAQETLCQSLQAYMAACQVVGAEVGVWRSATFCPLACPPHSRYEACTRSCDFTCASLSVPSQCTGRCFEGCQCDDGYMFDGESCVSMEQCGCLREGRYFKAEERVITSNCSEKCTCHTSGGLVCDTTSCPVGWTCALRAGGLGCVTQEGRCTLTPGAYFTTFDGASGQLLYSGTYKVAALCNEASPNWFKVVMEVSKCRKDSVLSATAIFVFFREAFITVNSNMEAQVNGLFVKLPAQVSNTVSLNESQGSITITQVSGVQVTFSPEGKVTIIARENLTNKLCAPCGDFNDNVSDDLRLPSGRVVGTIAEVIDAWKARDFTGCD</sequence>
<gene>
    <name evidence="5" type="ORF">Y1Q_0021923</name>
</gene>
<proteinExistence type="predicted"/>
<keyword evidence="1" id="KW-0677">Repeat</keyword>
<dbReference type="PANTHER" id="PTHR11339:SF373">
    <property type="entry name" value="VWFD DOMAIN-CONTAINING PROTEIN"/>
    <property type="match status" value="1"/>
</dbReference>
<dbReference type="SUPFAM" id="SSF57567">
    <property type="entry name" value="Serine protease inhibitors"/>
    <property type="match status" value="3"/>
</dbReference>
<dbReference type="InterPro" id="IPR036084">
    <property type="entry name" value="Ser_inhib-like_sf"/>
</dbReference>
<evidence type="ECO:0000256" key="3">
    <source>
        <dbReference type="ARBA" id="ARBA00023180"/>
    </source>
</evidence>
<dbReference type="Pfam" id="PF08742">
    <property type="entry name" value="C8"/>
    <property type="match status" value="3"/>
</dbReference>
<dbReference type="SMART" id="SM00832">
    <property type="entry name" value="C8"/>
    <property type="match status" value="3"/>
</dbReference>
<evidence type="ECO:0000256" key="2">
    <source>
        <dbReference type="ARBA" id="ARBA00023157"/>
    </source>
</evidence>
<protein>
    <recommendedName>
        <fullName evidence="4">VWFD domain-containing protein</fullName>
    </recommendedName>
</protein>
<dbReference type="PROSITE" id="PS51233">
    <property type="entry name" value="VWFD"/>
    <property type="match status" value="4"/>
</dbReference>
<keyword evidence="6" id="KW-1185">Reference proteome</keyword>
<evidence type="ECO:0000313" key="6">
    <source>
        <dbReference type="Proteomes" id="UP000050525"/>
    </source>
</evidence>
<dbReference type="FunFam" id="2.10.25.10:FF:000055">
    <property type="entry name" value="alpha-tectorin isoform X1"/>
    <property type="match status" value="3"/>
</dbReference>
<dbReference type="InterPro" id="IPR002919">
    <property type="entry name" value="TIL_dom"/>
</dbReference>
<feature type="domain" description="VWFD" evidence="4">
    <location>
        <begin position="859"/>
        <end position="1037"/>
    </location>
</feature>
<reference evidence="5 6" key="1">
    <citation type="journal article" date="2012" name="Genome Biol.">
        <title>Sequencing three crocodilian genomes to illuminate the evolution of archosaurs and amniotes.</title>
        <authorList>
            <person name="St John J.A."/>
            <person name="Braun E.L."/>
            <person name="Isberg S.R."/>
            <person name="Miles L.G."/>
            <person name="Chong A.Y."/>
            <person name="Gongora J."/>
            <person name="Dalzell P."/>
            <person name="Moran C."/>
            <person name="Bed'hom B."/>
            <person name="Abzhanov A."/>
            <person name="Burgess S.C."/>
            <person name="Cooksey A.M."/>
            <person name="Castoe T.A."/>
            <person name="Crawford N.G."/>
            <person name="Densmore L.D."/>
            <person name="Drew J.C."/>
            <person name="Edwards S.V."/>
            <person name="Faircloth B.C."/>
            <person name="Fujita M.K."/>
            <person name="Greenwold M.J."/>
            <person name="Hoffmann F.G."/>
            <person name="Howard J.M."/>
            <person name="Iguchi T."/>
            <person name="Janes D.E."/>
            <person name="Khan S.Y."/>
            <person name="Kohno S."/>
            <person name="de Koning A.J."/>
            <person name="Lance S.L."/>
            <person name="McCarthy F.M."/>
            <person name="McCormack J.E."/>
            <person name="Merchant M.E."/>
            <person name="Peterson D.G."/>
            <person name="Pollock D.D."/>
            <person name="Pourmand N."/>
            <person name="Raney B.J."/>
            <person name="Roessler K.A."/>
            <person name="Sanford J.R."/>
            <person name="Sawyer R.H."/>
            <person name="Schmidt C.J."/>
            <person name="Triplett E.W."/>
            <person name="Tuberville T.D."/>
            <person name="Venegas-Anaya M."/>
            <person name="Howard J.T."/>
            <person name="Jarvis E.D."/>
            <person name="Guillette L.J.Jr."/>
            <person name="Glenn T.C."/>
            <person name="Green R.E."/>
            <person name="Ray D.A."/>
        </authorList>
    </citation>
    <scope>NUCLEOTIDE SEQUENCE [LARGE SCALE GENOMIC DNA]</scope>
    <source>
        <strain evidence="5">KSC_2009_1</strain>
    </source>
</reference>
<dbReference type="InterPro" id="IPR014853">
    <property type="entry name" value="VWF/SSPO/ZAN-like_Cys-rich_dom"/>
</dbReference>
<dbReference type="SMART" id="SM00215">
    <property type="entry name" value="VWC_out"/>
    <property type="match status" value="2"/>
</dbReference>
<keyword evidence="3" id="KW-0325">Glycoprotein</keyword>
<dbReference type="SMART" id="SM00216">
    <property type="entry name" value="VWD"/>
    <property type="match status" value="4"/>
</dbReference>
<dbReference type="InterPro" id="IPR001846">
    <property type="entry name" value="VWF_type-D"/>
</dbReference>
<keyword evidence="2" id="KW-1015">Disulfide bond</keyword>
<dbReference type="PANTHER" id="PTHR11339">
    <property type="entry name" value="EXTRACELLULAR MATRIX GLYCOPROTEIN RELATED"/>
    <property type="match status" value="1"/>
</dbReference>
<evidence type="ECO:0000256" key="1">
    <source>
        <dbReference type="ARBA" id="ARBA00022737"/>
    </source>
</evidence>
<dbReference type="Pfam" id="PF00094">
    <property type="entry name" value="VWD"/>
    <property type="match status" value="4"/>
</dbReference>
<dbReference type="InterPro" id="IPR025615">
    <property type="entry name" value="TILa_dom"/>
</dbReference>
<dbReference type="InterPro" id="IPR035234">
    <property type="entry name" value="IgGFc-bd_N"/>
</dbReference>
<dbReference type="eggNOG" id="KOG1216">
    <property type="taxonomic scope" value="Eukaryota"/>
</dbReference>
<feature type="domain" description="VWFD" evidence="4">
    <location>
        <begin position="470"/>
        <end position="648"/>
    </location>
</feature>
<accession>A0A151MJJ1</accession>
<dbReference type="EMBL" id="AKHW03006056">
    <property type="protein sequence ID" value="KYO24639.1"/>
    <property type="molecule type" value="Genomic_DNA"/>
</dbReference>
<feature type="domain" description="VWFD" evidence="4">
    <location>
        <begin position="1246"/>
        <end position="1426"/>
    </location>
</feature>
<dbReference type="CDD" id="cd19941">
    <property type="entry name" value="TIL"/>
    <property type="match status" value="3"/>
</dbReference>
<dbReference type="STRING" id="8496.A0A151MJJ1"/>
<dbReference type="Proteomes" id="UP000050525">
    <property type="component" value="Unassembled WGS sequence"/>
</dbReference>
<comment type="caution">
    <text evidence="5">The sequence shown here is derived from an EMBL/GenBank/DDBJ whole genome shotgun (WGS) entry which is preliminary data.</text>
</comment>
<evidence type="ECO:0000259" key="4">
    <source>
        <dbReference type="PROSITE" id="PS51233"/>
    </source>
</evidence>
<dbReference type="InterPro" id="IPR050780">
    <property type="entry name" value="Mucin_vWF_Thrombospondin_sf"/>
</dbReference>
<dbReference type="Pfam" id="PF12714">
    <property type="entry name" value="TILa"/>
    <property type="match status" value="3"/>
</dbReference>
<evidence type="ECO:0000313" key="5">
    <source>
        <dbReference type="EMBL" id="KYO24639.1"/>
    </source>
</evidence>
<dbReference type="Pfam" id="PF01826">
    <property type="entry name" value="TIL"/>
    <property type="match status" value="3"/>
</dbReference>
<organism evidence="5 6">
    <name type="scientific">Alligator mississippiensis</name>
    <name type="common">American alligator</name>
    <dbReference type="NCBI Taxonomy" id="8496"/>
    <lineage>
        <taxon>Eukaryota</taxon>
        <taxon>Metazoa</taxon>
        <taxon>Chordata</taxon>
        <taxon>Craniata</taxon>
        <taxon>Vertebrata</taxon>
        <taxon>Euteleostomi</taxon>
        <taxon>Archelosauria</taxon>
        <taxon>Archosauria</taxon>
        <taxon>Crocodylia</taxon>
        <taxon>Alligatoridae</taxon>
        <taxon>Alligatorinae</taxon>
        <taxon>Alligator</taxon>
    </lineage>
</organism>
<dbReference type="Gene3D" id="2.10.25.10">
    <property type="entry name" value="Laminin"/>
    <property type="match status" value="3"/>
</dbReference>
<dbReference type="Pfam" id="PF17517">
    <property type="entry name" value="IgGFc_binding"/>
    <property type="match status" value="1"/>
</dbReference>